<accession>E3QZD5</accession>
<evidence type="ECO:0000313" key="2">
    <source>
        <dbReference type="EMBL" id="EFQ36223.1"/>
    </source>
</evidence>
<dbReference type="GO" id="GO:0016787">
    <property type="term" value="F:hydrolase activity"/>
    <property type="evidence" value="ECO:0007669"/>
    <property type="project" value="UniProtKB-KW"/>
</dbReference>
<protein>
    <submittedName>
        <fullName evidence="2">Alpha/beta hydrolase fold-3 domain-containing protein</fullName>
    </submittedName>
</protein>
<keyword evidence="3" id="KW-1185">Reference proteome</keyword>
<dbReference type="SUPFAM" id="SSF53474">
    <property type="entry name" value="alpha/beta-Hydrolases"/>
    <property type="match status" value="1"/>
</dbReference>
<dbReference type="HOGENOM" id="CLU_1061779_0_0_1"/>
<gene>
    <name evidence="2" type="ORF">GLRG_11368</name>
</gene>
<dbReference type="STRING" id="645133.E3QZD5"/>
<dbReference type="InterPro" id="IPR029058">
    <property type="entry name" value="AB_hydrolase_fold"/>
</dbReference>
<reference evidence="3" key="1">
    <citation type="journal article" date="2012" name="Nat. Genet.">
        <title>Lifestyle transitions in plant pathogenic Colletotrichum fungi deciphered by genome and transcriptome analyses.</title>
        <authorList>
            <person name="O'Connell R.J."/>
            <person name="Thon M.R."/>
            <person name="Hacquard S."/>
            <person name="Amyotte S.G."/>
            <person name="Kleemann J."/>
            <person name="Torres M.F."/>
            <person name="Damm U."/>
            <person name="Buiate E.A."/>
            <person name="Epstein L."/>
            <person name="Alkan N."/>
            <person name="Altmueller J."/>
            <person name="Alvarado-Balderrama L."/>
            <person name="Bauser C.A."/>
            <person name="Becker C."/>
            <person name="Birren B.W."/>
            <person name="Chen Z."/>
            <person name="Choi J."/>
            <person name="Crouch J.A."/>
            <person name="Duvick J.P."/>
            <person name="Farman M.A."/>
            <person name="Gan P."/>
            <person name="Heiman D."/>
            <person name="Henrissat B."/>
            <person name="Howard R.J."/>
            <person name="Kabbage M."/>
            <person name="Koch C."/>
            <person name="Kracher B."/>
            <person name="Kubo Y."/>
            <person name="Law A.D."/>
            <person name="Lebrun M.-H."/>
            <person name="Lee Y.-H."/>
            <person name="Miyara I."/>
            <person name="Moore N."/>
            <person name="Neumann U."/>
            <person name="Nordstroem K."/>
            <person name="Panaccione D.G."/>
            <person name="Panstruga R."/>
            <person name="Place M."/>
            <person name="Proctor R.H."/>
            <person name="Prusky D."/>
            <person name="Rech G."/>
            <person name="Reinhardt R."/>
            <person name="Rollins J.A."/>
            <person name="Rounsley S."/>
            <person name="Schardl C.L."/>
            <person name="Schwartz D.C."/>
            <person name="Shenoy N."/>
            <person name="Shirasu K."/>
            <person name="Sikhakolli U.R."/>
            <person name="Stueber K."/>
            <person name="Sukno S.A."/>
            <person name="Sweigard J.A."/>
            <person name="Takano Y."/>
            <person name="Takahara H."/>
            <person name="Trail F."/>
            <person name="van der Does H.C."/>
            <person name="Voll L.M."/>
            <person name="Will I."/>
            <person name="Young S."/>
            <person name="Zeng Q."/>
            <person name="Zhang J."/>
            <person name="Zhou S."/>
            <person name="Dickman M.B."/>
            <person name="Schulze-Lefert P."/>
            <person name="Ver Loren van Themaat E."/>
            <person name="Ma L.-J."/>
            <person name="Vaillancourt L.J."/>
        </authorList>
    </citation>
    <scope>NUCLEOTIDE SEQUENCE [LARGE SCALE GENOMIC DNA]</scope>
    <source>
        <strain evidence="3">M1.001 / M2 / FGSC 10212</strain>
    </source>
</reference>
<dbReference type="eggNOG" id="KOG1515">
    <property type="taxonomic scope" value="Eukaryota"/>
</dbReference>
<dbReference type="OrthoDB" id="408631at2759"/>
<evidence type="ECO:0000313" key="3">
    <source>
        <dbReference type="Proteomes" id="UP000008782"/>
    </source>
</evidence>
<name>E3QZD5_COLGM</name>
<feature type="domain" description="Alpha/beta hydrolase fold-3" evidence="1">
    <location>
        <begin position="43"/>
        <end position="130"/>
    </location>
</feature>
<keyword evidence="2" id="KW-0378">Hydrolase</keyword>
<dbReference type="VEuPathDB" id="FungiDB:GLRG_11368"/>
<dbReference type="Gene3D" id="3.40.50.1820">
    <property type="entry name" value="alpha/beta hydrolase"/>
    <property type="match status" value="1"/>
</dbReference>
<dbReference type="EMBL" id="GG697415">
    <property type="protein sequence ID" value="EFQ36223.1"/>
    <property type="molecule type" value="Genomic_DNA"/>
</dbReference>
<dbReference type="Proteomes" id="UP000008782">
    <property type="component" value="Unassembled WGS sequence"/>
</dbReference>
<organism evidence="3">
    <name type="scientific">Colletotrichum graminicola (strain M1.001 / M2 / FGSC 10212)</name>
    <name type="common">Maize anthracnose fungus</name>
    <name type="synonym">Glomerella graminicola</name>
    <dbReference type="NCBI Taxonomy" id="645133"/>
    <lineage>
        <taxon>Eukaryota</taxon>
        <taxon>Fungi</taxon>
        <taxon>Dikarya</taxon>
        <taxon>Ascomycota</taxon>
        <taxon>Pezizomycotina</taxon>
        <taxon>Sordariomycetes</taxon>
        <taxon>Hypocreomycetidae</taxon>
        <taxon>Glomerellales</taxon>
        <taxon>Glomerellaceae</taxon>
        <taxon>Colletotrichum</taxon>
        <taxon>Colletotrichum graminicola species complex</taxon>
    </lineage>
</organism>
<dbReference type="RefSeq" id="XP_008100243.1">
    <property type="nucleotide sequence ID" value="XM_008102052.1"/>
</dbReference>
<dbReference type="Pfam" id="PF07859">
    <property type="entry name" value="Abhydrolase_3"/>
    <property type="match status" value="1"/>
</dbReference>
<dbReference type="AlphaFoldDB" id="E3QZD5"/>
<evidence type="ECO:0000259" key="1">
    <source>
        <dbReference type="Pfam" id="PF07859"/>
    </source>
</evidence>
<dbReference type="GeneID" id="24416732"/>
<dbReference type="InterPro" id="IPR013094">
    <property type="entry name" value="AB_hydrolase_3"/>
</dbReference>
<proteinExistence type="predicted"/>
<sequence>MPFKDVFELRNFTNTILHAMRRSQPTSASVREIRVPSVSHDVAGDVEIYAPDIKRMVESSGMPFFTVEYRLAPKLPGGVAAEEVFHGLRHVSAHAVAWDVDAVRIVLMGDSPSGGIAAGAALLASDRGLVMSPLLLWKTNGNLITWRAVLGEKAGRPESEVPLNVAPGRAVVEGLLGQLKTYVGVVGLDLFRNECMGRLARADVEVLLTGRLVQHSICFAGVTSTVLTMFRVLSRGHDRCRQQQPIFIRSSTQSQAVAVVLD</sequence>